<evidence type="ECO:0000259" key="2">
    <source>
        <dbReference type="Pfam" id="PF10313"/>
    </source>
</evidence>
<evidence type="ECO:0000313" key="5">
    <source>
        <dbReference type="Proteomes" id="UP000030755"/>
    </source>
</evidence>
<dbReference type="OMA" id="NMNHASV"/>
<sequence length="336" mass="37098">MTTSSKSYDQVEFLRPIAKKHVLRTSIQHWQLRDLITCPGNKKEIYYVNQNNVNCYNTETKQIIPFLKDLAFSPTSITSNHGYLAVGGQRSQLVVKQLSSSWQASTSVGGSINNALCISQHLNDTRVLISNNDETIKVYSLPSLARITDITLPTAVNYASVSPDGKKMIAVGDSNHVYMYDITETSGYRRVGTFTGSTEAGFNCAWSQNSDKFAVACQDGFVCVWDIRSSEKLAKIQSQQSPAVKGACRSVKFSPSGSVDLLVFSEKHVSYINVVDARSFNQHQVLRVAPPNTDLHITGLSFSPDSQAVFVGTESAILEYEVDTILRRTFPYGAIL</sequence>
<dbReference type="PANTHER" id="PTHR43991:SF9">
    <property type="entry name" value="DUF2415 DOMAIN-CONTAINING PROTEIN"/>
    <property type="match status" value="1"/>
</dbReference>
<dbReference type="InterPro" id="IPR001680">
    <property type="entry name" value="WD40_rpt"/>
</dbReference>
<dbReference type="PANTHER" id="PTHR43991">
    <property type="entry name" value="WD REPEAT PROTEIN (AFU_ORTHOLOGUE AFUA_8G05640)-RELATED"/>
    <property type="match status" value="1"/>
</dbReference>
<dbReference type="Proteomes" id="UP000030755">
    <property type="component" value="Unassembled WGS sequence"/>
</dbReference>
<evidence type="ECO:0000313" key="3">
    <source>
        <dbReference type="EMBL" id="EPZ34813.1"/>
    </source>
</evidence>
<dbReference type="InterPro" id="IPR036322">
    <property type="entry name" value="WD40_repeat_dom_sf"/>
</dbReference>
<reference evidence="6" key="2">
    <citation type="journal article" date="2018" name="Nat. Microbiol.">
        <title>Leveraging single-cell genomics to expand the fungal tree of life.</title>
        <authorList>
            <person name="Ahrendt S.R."/>
            <person name="Quandt C.A."/>
            <person name="Ciobanu D."/>
            <person name="Clum A."/>
            <person name="Salamov A."/>
            <person name="Andreopoulos B."/>
            <person name="Cheng J.F."/>
            <person name="Woyke T."/>
            <person name="Pelin A."/>
            <person name="Henrissat B."/>
            <person name="Reynolds N.K."/>
            <person name="Benny G.L."/>
            <person name="Smith M.E."/>
            <person name="James T.Y."/>
            <person name="Grigoriev I.V."/>
        </authorList>
    </citation>
    <scope>NUCLEOTIDE SEQUENCE [LARGE SCALE GENOMIC DNA]</scope>
    <source>
        <strain evidence="6">CSF55</strain>
    </source>
</reference>
<organism evidence="3 5">
    <name type="scientific">Rozella allomycis (strain CSF55)</name>
    <dbReference type="NCBI Taxonomy" id="988480"/>
    <lineage>
        <taxon>Eukaryota</taxon>
        <taxon>Fungi</taxon>
        <taxon>Fungi incertae sedis</taxon>
        <taxon>Cryptomycota</taxon>
        <taxon>Cryptomycota incertae sedis</taxon>
        <taxon>Rozella</taxon>
    </lineage>
</organism>
<dbReference type="Gene3D" id="2.130.10.10">
    <property type="entry name" value="YVTN repeat-like/Quinoprotein amine dehydrogenase"/>
    <property type="match status" value="1"/>
</dbReference>
<gene>
    <name evidence="3" type="ORF">O9G_002411</name>
    <name evidence="4" type="ORF">ROZALSC1DRAFT_27323</name>
</gene>
<dbReference type="EMBL" id="ML004973">
    <property type="protein sequence ID" value="RKP21250.1"/>
    <property type="molecule type" value="Genomic_DNA"/>
</dbReference>
<reference evidence="4" key="3">
    <citation type="submission" date="2018-08" db="EMBL/GenBank/DDBJ databases">
        <title>Leveraging single-cell genomics to expand the Fungal Tree of Life.</title>
        <authorList>
            <consortium name="DOE Joint Genome Institute"/>
            <person name="Ahrendt S.R."/>
            <person name="Quandt C.A."/>
            <person name="Ciobanu D."/>
            <person name="Clum A."/>
            <person name="Salamov A."/>
            <person name="Andreopoulos B."/>
            <person name="Cheng J.-F."/>
            <person name="Woyke T."/>
            <person name="Pelin A."/>
            <person name="Henrissat B."/>
            <person name="Reynolds N."/>
            <person name="Benny G.L."/>
            <person name="Smith M.E."/>
            <person name="James T.Y."/>
            <person name="Grigoriev I.V."/>
        </authorList>
    </citation>
    <scope>NUCLEOTIDE SEQUENCE</scope>
    <source>
        <strain evidence="4">CSF55</strain>
    </source>
</reference>
<dbReference type="AlphaFoldDB" id="A0A075B1Y4"/>
<dbReference type="OrthoDB" id="64353at2759"/>
<evidence type="ECO:0000313" key="4">
    <source>
        <dbReference type="EMBL" id="RKP21250.1"/>
    </source>
</evidence>
<keyword evidence="1" id="KW-0853">WD repeat</keyword>
<evidence type="ECO:0000313" key="6">
    <source>
        <dbReference type="Proteomes" id="UP000281549"/>
    </source>
</evidence>
<protein>
    <submittedName>
        <fullName evidence="4">WD40 repeat-like protein</fullName>
    </submittedName>
</protein>
<dbReference type="Pfam" id="PF00400">
    <property type="entry name" value="WD40"/>
    <property type="match status" value="1"/>
</dbReference>
<dbReference type="SUPFAM" id="SSF50978">
    <property type="entry name" value="WD40 repeat-like"/>
    <property type="match status" value="1"/>
</dbReference>
<reference evidence="3 5" key="1">
    <citation type="journal article" date="2013" name="Curr. Biol.">
        <title>Shared signatures of parasitism and phylogenomics unite Cryptomycota and microsporidia.</title>
        <authorList>
            <person name="James T.Y."/>
            <person name="Pelin A."/>
            <person name="Bonen L."/>
            <person name="Ahrendt S."/>
            <person name="Sain D."/>
            <person name="Corradi N."/>
            <person name="Stajich J.E."/>
        </authorList>
    </citation>
    <scope>NUCLEOTIDE SEQUENCE [LARGE SCALE GENOMIC DNA]</scope>
    <source>
        <strain evidence="3 5">CSF55</strain>
        <strain evidence="3 5">CSF55</strain>
    </source>
</reference>
<dbReference type="Proteomes" id="UP000281549">
    <property type="component" value="Unassembled WGS sequence"/>
</dbReference>
<dbReference type="EMBL" id="KE560907">
    <property type="protein sequence ID" value="EPZ34813.1"/>
    <property type="molecule type" value="Genomic_DNA"/>
</dbReference>
<keyword evidence="5" id="KW-1185">Reference proteome</keyword>
<feature type="domain" description="DUF2415" evidence="2">
    <location>
        <begin position="246"/>
        <end position="286"/>
    </location>
</feature>
<proteinExistence type="predicted"/>
<dbReference type="HOGENOM" id="CLU_047613_0_0_1"/>
<name>A0A075B1Y4_ROZAC</name>
<evidence type="ECO:0000256" key="1">
    <source>
        <dbReference type="PROSITE-ProRule" id="PRU00221"/>
    </source>
</evidence>
<dbReference type="InterPro" id="IPR019417">
    <property type="entry name" value="DUF2415"/>
</dbReference>
<dbReference type="PROSITE" id="PS50082">
    <property type="entry name" value="WD_REPEATS_2"/>
    <property type="match status" value="1"/>
</dbReference>
<dbReference type="InterPro" id="IPR015943">
    <property type="entry name" value="WD40/YVTN_repeat-like_dom_sf"/>
</dbReference>
<accession>A0A075B1Y4</accession>
<dbReference type="Pfam" id="PF10313">
    <property type="entry name" value="DUF2415"/>
    <property type="match status" value="1"/>
</dbReference>
<feature type="repeat" description="WD" evidence="1">
    <location>
        <begin position="194"/>
        <end position="235"/>
    </location>
</feature>
<dbReference type="SMART" id="SM00320">
    <property type="entry name" value="WD40"/>
    <property type="match status" value="4"/>
</dbReference>